<dbReference type="InterPro" id="IPR006571">
    <property type="entry name" value="TLDc_dom"/>
</dbReference>
<keyword evidence="3" id="KW-1185">Reference proteome</keyword>
<dbReference type="EMBL" id="CAJVPY010065409">
    <property type="protein sequence ID" value="CAG8824796.1"/>
    <property type="molecule type" value="Genomic_DNA"/>
</dbReference>
<evidence type="ECO:0000313" key="2">
    <source>
        <dbReference type="EMBL" id="CAG8824796.1"/>
    </source>
</evidence>
<proteinExistence type="predicted"/>
<dbReference type="Proteomes" id="UP000789405">
    <property type="component" value="Unassembled WGS sequence"/>
</dbReference>
<reference evidence="2" key="1">
    <citation type="submission" date="2021-06" db="EMBL/GenBank/DDBJ databases">
        <authorList>
            <person name="Kallberg Y."/>
            <person name="Tangrot J."/>
            <person name="Rosling A."/>
        </authorList>
    </citation>
    <scope>NUCLEOTIDE SEQUENCE</scope>
    <source>
        <strain evidence="2">MA453B</strain>
    </source>
</reference>
<sequence>LITSTLAPTNQLTIQPNIIKQKHIVLIVKWINEISNLNQNTFYTFNLLQRTSRHGSSSKQFHKRCDNKGPTLVIIQVNDIGEILVDILQLIISEVIDKEHTINQNKYICPSFGINDLKICSKSKENEKSRCRMKSYERQIQESKEFFSVDDYE</sequence>
<feature type="non-terminal residue" evidence="2">
    <location>
        <position position="1"/>
    </location>
</feature>
<feature type="domain" description="TLDc" evidence="1">
    <location>
        <begin position="17"/>
        <end position="79"/>
    </location>
</feature>
<name>A0A9N9KH09_9GLOM</name>
<dbReference type="OrthoDB" id="2387189at2759"/>
<evidence type="ECO:0000313" key="3">
    <source>
        <dbReference type="Proteomes" id="UP000789405"/>
    </source>
</evidence>
<gene>
    <name evidence="2" type="ORF">DERYTH_LOCUS27772</name>
</gene>
<organism evidence="2 3">
    <name type="scientific">Dentiscutata erythropus</name>
    <dbReference type="NCBI Taxonomy" id="1348616"/>
    <lineage>
        <taxon>Eukaryota</taxon>
        <taxon>Fungi</taxon>
        <taxon>Fungi incertae sedis</taxon>
        <taxon>Mucoromycota</taxon>
        <taxon>Glomeromycotina</taxon>
        <taxon>Glomeromycetes</taxon>
        <taxon>Diversisporales</taxon>
        <taxon>Gigasporaceae</taxon>
        <taxon>Dentiscutata</taxon>
    </lineage>
</organism>
<dbReference type="AlphaFoldDB" id="A0A9N9KH09"/>
<dbReference type="Pfam" id="PF07534">
    <property type="entry name" value="TLD"/>
    <property type="match status" value="1"/>
</dbReference>
<feature type="non-terminal residue" evidence="2">
    <location>
        <position position="153"/>
    </location>
</feature>
<comment type="caution">
    <text evidence="2">The sequence shown here is derived from an EMBL/GenBank/DDBJ whole genome shotgun (WGS) entry which is preliminary data.</text>
</comment>
<protein>
    <submittedName>
        <fullName evidence="2">10972_t:CDS:1</fullName>
    </submittedName>
</protein>
<evidence type="ECO:0000259" key="1">
    <source>
        <dbReference type="Pfam" id="PF07534"/>
    </source>
</evidence>
<accession>A0A9N9KH09</accession>